<dbReference type="Proteomes" id="UP000252585">
    <property type="component" value="Unassembled WGS sequence"/>
</dbReference>
<comment type="caution">
    <text evidence="2">The sequence shown here is derived from an EMBL/GenBank/DDBJ whole genome shotgun (WGS) entry which is preliminary data.</text>
</comment>
<name>A0A368XAA1_9BACI</name>
<organism evidence="2 3">
    <name type="scientific">Saliterribacillus persicus</name>
    <dbReference type="NCBI Taxonomy" id="930114"/>
    <lineage>
        <taxon>Bacteria</taxon>
        <taxon>Bacillati</taxon>
        <taxon>Bacillota</taxon>
        <taxon>Bacilli</taxon>
        <taxon>Bacillales</taxon>
        <taxon>Bacillaceae</taxon>
        <taxon>Saliterribacillus</taxon>
    </lineage>
</organism>
<feature type="transmembrane region" description="Helical" evidence="1">
    <location>
        <begin position="132"/>
        <end position="149"/>
    </location>
</feature>
<feature type="transmembrane region" description="Helical" evidence="1">
    <location>
        <begin position="21"/>
        <end position="40"/>
    </location>
</feature>
<evidence type="ECO:0000256" key="1">
    <source>
        <dbReference type="SAM" id="Phobius"/>
    </source>
</evidence>
<dbReference type="EMBL" id="QPJJ01000015">
    <property type="protein sequence ID" value="RCW63938.1"/>
    <property type="molecule type" value="Genomic_DNA"/>
</dbReference>
<feature type="transmembrane region" description="Helical" evidence="1">
    <location>
        <begin position="155"/>
        <end position="175"/>
    </location>
</feature>
<sequence>MIRIPKFLHELLGEFQTKSSIVVIALFVLISGLLIGILGYDEWKELSLVKQVVTWFLFLDISGGVIANLTKGTDVFYERFPRNRWMFIAIHVQPIILSWSMGISISYGIMICAYTLISAVLLNLIRDYSIHNLLAGSFTGLGLLLAAYFSQSIPFFASTLFIFYIFKVLFSFSVFHHKGEQNEY</sequence>
<evidence type="ECO:0000313" key="3">
    <source>
        <dbReference type="Proteomes" id="UP000252585"/>
    </source>
</evidence>
<dbReference type="OrthoDB" id="1956346at2"/>
<keyword evidence="3" id="KW-1185">Reference proteome</keyword>
<dbReference type="RefSeq" id="WP_114354072.1">
    <property type="nucleotide sequence ID" value="NZ_QPJJ01000015.1"/>
</dbReference>
<keyword evidence="1" id="KW-1133">Transmembrane helix</keyword>
<feature type="transmembrane region" description="Helical" evidence="1">
    <location>
        <begin position="105"/>
        <end position="125"/>
    </location>
</feature>
<protein>
    <submittedName>
        <fullName evidence="2">Uncharacterized protein</fullName>
    </submittedName>
</protein>
<proteinExistence type="predicted"/>
<reference evidence="2 3" key="1">
    <citation type="submission" date="2018-07" db="EMBL/GenBank/DDBJ databases">
        <title>Genomic Encyclopedia of Type Strains, Phase IV (KMG-IV): sequencing the most valuable type-strain genomes for metagenomic binning, comparative biology and taxonomic classification.</title>
        <authorList>
            <person name="Goeker M."/>
        </authorList>
    </citation>
    <scope>NUCLEOTIDE SEQUENCE [LARGE SCALE GENOMIC DNA]</scope>
    <source>
        <strain evidence="2 3">DSM 27696</strain>
    </source>
</reference>
<dbReference type="AlphaFoldDB" id="A0A368XAA1"/>
<keyword evidence="1" id="KW-0472">Membrane</keyword>
<keyword evidence="1" id="KW-0812">Transmembrane</keyword>
<gene>
    <name evidence="2" type="ORF">DFR57_11563</name>
</gene>
<evidence type="ECO:0000313" key="2">
    <source>
        <dbReference type="EMBL" id="RCW63938.1"/>
    </source>
</evidence>
<accession>A0A368XAA1</accession>